<keyword evidence="2 5" id="KW-0547">Nucleotide-binding</keyword>
<dbReference type="SUPFAM" id="SSF56112">
    <property type="entry name" value="Protein kinase-like (PK-like)"/>
    <property type="match status" value="1"/>
</dbReference>
<proteinExistence type="predicted"/>
<dbReference type="InterPro" id="IPR011009">
    <property type="entry name" value="Kinase-like_dom_sf"/>
</dbReference>
<feature type="binding site" evidence="5">
    <location>
        <position position="439"/>
    </location>
    <ligand>
        <name>ATP</name>
        <dbReference type="ChEBI" id="CHEBI:30616"/>
    </ligand>
</feature>
<gene>
    <name evidence="7" type="primary">LOC110736613</name>
</gene>
<evidence type="ECO:0000256" key="2">
    <source>
        <dbReference type="ARBA" id="ARBA00022741"/>
    </source>
</evidence>
<dbReference type="InterPro" id="IPR017441">
    <property type="entry name" value="Protein_kinase_ATP_BS"/>
</dbReference>
<dbReference type="InterPro" id="IPR046958">
    <property type="entry name" value="RBK1/2/STUNTED"/>
</dbReference>
<evidence type="ECO:0000313" key="7">
    <source>
        <dbReference type="EnsemblPlants" id="AUR62000511-RA:cds"/>
    </source>
</evidence>
<reference evidence="7" key="1">
    <citation type="journal article" date="2017" name="Nature">
        <title>The genome of Chenopodium quinoa.</title>
        <authorList>
            <person name="Jarvis D.E."/>
            <person name="Ho Y.S."/>
            <person name="Lightfoot D.J."/>
            <person name="Schmoeckel S.M."/>
            <person name="Li B."/>
            <person name="Borm T.J.A."/>
            <person name="Ohyanagi H."/>
            <person name="Mineta K."/>
            <person name="Michell C.T."/>
            <person name="Saber N."/>
            <person name="Kharbatia N.M."/>
            <person name="Rupper R.R."/>
            <person name="Sharp A.R."/>
            <person name="Dally N."/>
            <person name="Boughton B.A."/>
            <person name="Woo Y.H."/>
            <person name="Gao G."/>
            <person name="Schijlen E.G.W.M."/>
            <person name="Guo X."/>
            <person name="Momin A.A."/>
            <person name="Negrao S."/>
            <person name="Al-Babili S."/>
            <person name="Gehring C."/>
            <person name="Roessner U."/>
            <person name="Jung C."/>
            <person name="Murphy K."/>
            <person name="Arold S.T."/>
            <person name="Gojobori T."/>
            <person name="van der Linden C.G."/>
            <person name="van Loo E.N."/>
            <person name="Jellen E.N."/>
            <person name="Maughan P.J."/>
            <person name="Tester M."/>
        </authorList>
    </citation>
    <scope>NUCLEOTIDE SEQUENCE [LARGE SCALE GENOMIC DNA]</scope>
    <source>
        <strain evidence="7">cv. PI 614886</strain>
    </source>
</reference>
<organism evidence="7 8">
    <name type="scientific">Chenopodium quinoa</name>
    <name type="common">Quinoa</name>
    <dbReference type="NCBI Taxonomy" id="63459"/>
    <lineage>
        <taxon>Eukaryota</taxon>
        <taxon>Viridiplantae</taxon>
        <taxon>Streptophyta</taxon>
        <taxon>Embryophyta</taxon>
        <taxon>Tracheophyta</taxon>
        <taxon>Spermatophyta</taxon>
        <taxon>Magnoliopsida</taxon>
        <taxon>eudicotyledons</taxon>
        <taxon>Gunneridae</taxon>
        <taxon>Pentapetalae</taxon>
        <taxon>Caryophyllales</taxon>
        <taxon>Chenopodiaceae</taxon>
        <taxon>Chenopodioideae</taxon>
        <taxon>Atripliceae</taxon>
        <taxon>Chenopodium</taxon>
    </lineage>
</organism>
<dbReference type="KEGG" id="cqi:110736613"/>
<evidence type="ECO:0000259" key="6">
    <source>
        <dbReference type="PROSITE" id="PS50011"/>
    </source>
</evidence>
<dbReference type="GeneID" id="110736613"/>
<dbReference type="OrthoDB" id="654677at2759"/>
<keyword evidence="3" id="KW-0418">Kinase</keyword>
<dbReference type="EnsemblPlants" id="AUR62000511-RA">
    <property type="protein sequence ID" value="AUR62000511-RA:cds"/>
    <property type="gene ID" value="AUR62000511"/>
</dbReference>
<keyword evidence="1" id="KW-0808">Transferase</keyword>
<dbReference type="PROSITE" id="PS00108">
    <property type="entry name" value="PROTEIN_KINASE_ST"/>
    <property type="match status" value="1"/>
</dbReference>
<evidence type="ECO:0000256" key="4">
    <source>
        <dbReference type="ARBA" id="ARBA00022840"/>
    </source>
</evidence>
<reference evidence="7" key="2">
    <citation type="submission" date="2021-03" db="UniProtKB">
        <authorList>
            <consortium name="EnsemblPlants"/>
        </authorList>
    </citation>
    <scope>IDENTIFICATION</scope>
</reference>
<dbReference type="Gene3D" id="1.10.510.10">
    <property type="entry name" value="Transferase(Phosphotransferase) domain 1"/>
    <property type="match status" value="1"/>
</dbReference>
<dbReference type="SUPFAM" id="SSF52402">
    <property type="entry name" value="Adenine nucleotide alpha hydrolases-like"/>
    <property type="match status" value="1"/>
</dbReference>
<dbReference type="RefSeq" id="XP_021772570.1">
    <property type="nucleotide sequence ID" value="XM_021916878.1"/>
</dbReference>
<dbReference type="Gene3D" id="3.30.200.20">
    <property type="entry name" value="Phosphorylase Kinase, domain 1"/>
    <property type="match status" value="1"/>
</dbReference>
<dbReference type="FunFam" id="3.40.50.620:FF:000177">
    <property type="entry name" value="probable receptor-like serine/threonine-protein kinase At5g57670"/>
    <property type="match status" value="1"/>
</dbReference>
<feature type="domain" description="Protein kinase" evidence="6">
    <location>
        <begin position="411"/>
        <end position="689"/>
    </location>
</feature>
<dbReference type="PROSITE" id="PS00107">
    <property type="entry name" value="PROTEIN_KINASE_ATP"/>
    <property type="match status" value="1"/>
</dbReference>
<evidence type="ECO:0000313" key="8">
    <source>
        <dbReference type="Proteomes" id="UP000596660"/>
    </source>
</evidence>
<keyword evidence="8" id="KW-1185">Reference proteome</keyword>
<dbReference type="SMR" id="A0A803KNA5"/>
<evidence type="ECO:0000256" key="3">
    <source>
        <dbReference type="ARBA" id="ARBA00022777"/>
    </source>
</evidence>
<dbReference type="InterPro" id="IPR000719">
    <property type="entry name" value="Prot_kinase_dom"/>
</dbReference>
<dbReference type="GO" id="GO:0005524">
    <property type="term" value="F:ATP binding"/>
    <property type="evidence" value="ECO:0007669"/>
    <property type="project" value="UniProtKB-UniRule"/>
</dbReference>
<dbReference type="InterPro" id="IPR014729">
    <property type="entry name" value="Rossmann-like_a/b/a_fold"/>
</dbReference>
<dbReference type="PROSITE" id="PS50011">
    <property type="entry name" value="PROTEIN_KINASE_DOM"/>
    <property type="match status" value="1"/>
</dbReference>
<dbReference type="AlphaFoldDB" id="A0A803KNA5"/>
<dbReference type="PANTHER" id="PTHR47987">
    <property type="entry name" value="OS08G0249100 PROTEIN"/>
    <property type="match status" value="1"/>
</dbReference>
<dbReference type="FunFam" id="3.30.200.20:FF:000268">
    <property type="entry name" value="probable receptor-like serine/threonine-protein kinase At5g57670"/>
    <property type="match status" value="1"/>
</dbReference>
<dbReference type="Gene3D" id="3.40.50.620">
    <property type="entry name" value="HUPs"/>
    <property type="match status" value="1"/>
</dbReference>
<sequence length="758" mass="83981">MKLLVKKPQKNENNGNNGVVSVAGECSSGENHGGRTVLVGVRLDQQSKELLTWALMKVAQPGDLVVALHVLHSSTEVEQSTLLSLVKTFDSTLAVYEGFCNLKQVDLKLKVCRGSSLRKILVRESKGFDSATLILGTCKAQRMIRSPTSVAKYCARKLSNNFSVFAVDNGKIVYRREGGNCKTSHLVSGLKVDNVEVDDDGSSSIKSMESGLETCDGFEKISSVARRSTLIKRYFGCGPISAWADYSCDEMLKESCTVDREDKSMALVPYQAVNASSDPKYVVNQELNELKPGWQLVRRVFLPRHHETEKVPSRKTSLVRRVLRIPGKHSSMAVHPDRKRREFAHMDDHSSDLSAESGAIVPVGDAVASVPSSPINGFKYLVKELEGLLEKYSSTCRLFAYQELVSATSNYAPENMVGKGGSSQVYRGCLSDGKELAVKILKPSEDALQEFIAEIEIITTINYKNIISLVGFCFDEVNLILVYDFLSRGSLEENLHGNETKAVAFGWEERYKVAVGVAEALDYIHNRDSQTVIHRDVKSSNILLSDEFEPQLADFGLATWASSASSYLTSSDVAGTFGYLAPEYFMHGKVTDKMDVYSFGVVLLELLSGRKPIDSSNPKGKESLVIWANSKLKDEKMSPLLDSRLGSDYDHEQIERMVLAATLCIRREPQTRPRIGNVLKLLQGDTEVINWAKQQVSNYPEEFEVLDGETPRSDIQSHLNVALLDIIEDDAASVSSTEPNISLEDYLKGRWSRTSSFD</sequence>
<dbReference type="GO" id="GO:0004672">
    <property type="term" value="F:protein kinase activity"/>
    <property type="evidence" value="ECO:0007669"/>
    <property type="project" value="InterPro"/>
</dbReference>
<dbReference type="PANTHER" id="PTHR47987:SF5">
    <property type="entry name" value="PROTEIN KINASE DOMAIN-CONTAINING PROTEIN"/>
    <property type="match status" value="1"/>
</dbReference>
<protein>
    <recommendedName>
        <fullName evidence="6">Protein kinase domain-containing protein</fullName>
    </recommendedName>
</protein>
<dbReference type="OMA" id="TWTFINV"/>
<dbReference type="FunFam" id="1.10.510.10:FF:000284">
    <property type="entry name" value="Putative receptor-like serine/threonine-protein kinase"/>
    <property type="match status" value="1"/>
</dbReference>
<dbReference type="Pfam" id="PF00069">
    <property type="entry name" value="Pkinase"/>
    <property type="match status" value="1"/>
</dbReference>
<dbReference type="InterPro" id="IPR008271">
    <property type="entry name" value="Ser/Thr_kinase_AS"/>
</dbReference>
<evidence type="ECO:0000256" key="1">
    <source>
        <dbReference type="ARBA" id="ARBA00022679"/>
    </source>
</evidence>
<name>A0A803KNA5_CHEQI</name>
<keyword evidence="4 5" id="KW-0067">ATP-binding</keyword>
<dbReference type="Proteomes" id="UP000596660">
    <property type="component" value="Unplaced"/>
</dbReference>
<accession>A0A803KNA5</accession>
<dbReference type="SMART" id="SM00220">
    <property type="entry name" value="S_TKc"/>
    <property type="match status" value="1"/>
</dbReference>
<dbReference type="Gramene" id="AUR62000511-RA">
    <property type="protein sequence ID" value="AUR62000511-RA:cds"/>
    <property type="gene ID" value="AUR62000511"/>
</dbReference>
<evidence type="ECO:0000256" key="5">
    <source>
        <dbReference type="PROSITE-ProRule" id="PRU10141"/>
    </source>
</evidence>